<sequence>MSLCTSVLYVKPSFSSFGTWRSMIPLQLEGHGFTTASSHFIVLWKLGNSNFGLLSQLASLNLFGLLKLYTIVIFIYLIY</sequence>
<dbReference type="EMBL" id="WNTK01000012">
    <property type="protein sequence ID" value="KAG9475569.1"/>
    <property type="molecule type" value="Genomic_DNA"/>
</dbReference>
<evidence type="ECO:0000313" key="2">
    <source>
        <dbReference type="EMBL" id="KAG9475569.1"/>
    </source>
</evidence>
<dbReference type="Proteomes" id="UP000770717">
    <property type="component" value="Unassembled WGS sequence"/>
</dbReference>
<keyword evidence="3" id="KW-1185">Reference proteome</keyword>
<dbReference type="AlphaFoldDB" id="A0A8J6EUH7"/>
<keyword evidence="1" id="KW-0472">Membrane</keyword>
<evidence type="ECO:0000313" key="3">
    <source>
        <dbReference type="Proteomes" id="UP000770717"/>
    </source>
</evidence>
<protein>
    <submittedName>
        <fullName evidence="2">Uncharacterized protein</fullName>
    </submittedName>
</protein>
<keyword evidence="1" id="KW-1133">Transmembrane helix</keyword>
<feature type="transmembrane region" description="Helical" evidence="1">
    <location>
        <begin position="53"/>
        <end position="78"/>
    </location>
</feature>
<name>A0A8J6EUH7_ELECQ</name>
<gene>
    <name evidence="2" type="ORF">GDO78_003787</name>
</gene>
<evidence type="ECO:0000256" key="1">
    <source>
        <dbReference type="SAM" id="Phobius"/>
    </source>
</evidence>
<accession>A0A8J6EUH7</accession>
<reference evidence="2" key="1">
    <citation type="thesis" date="2020" institute="ProQuest LLC" country="789 East Eisenhower Parkway, Ann Arbor, MI, USA">
        <title>Comparative Genomics and Chromosome Evolution.</title>
        <authorList>
            <person name="Mudd A.B."/>
        </authorList>
    </citation>
    <scope>NUCLEOTIDE SEQUENCE</scope>
    <source>
        <strain evidence="2">HN-11 Male</strain>
        <tissue evidence="2">Kidney and liver</tissue>
    </source>
</reference>
<keyword evidence="1" id="KW-0812">Transmembrane</keyword>
<organism evidence="2 3">
    <name type="scientific">Eleutherodactylus coqui</name>
    <name type="common">Puerto Rican coqui</name>
    <dbReference type="NCBI Taxonomy" id="57060"/>
    <lineage>
        <taxon>Eukaryota</taxon>
        <taxon>Metazoa</taxon>
        <taxon>Chordata</taxon>
        <taxon>Craniata</taxon>
        <taxon>Vertebrata</taxon>
        <taxon>Euteleostomi</taxon>
        <taxon>Amphibia</taxon>
        <taxon>Batrachia</taxon>
        <taxon>Anura</taxon>
        <taxon>Neobatrachia</taxon>
        <taxon>Hyloidea</taxon>
        <taxon>Eleutherodactylidae</taxon>
        <taxon>Eleutherodactylinae</taxon>
        <taxon>Eleutherodactylus</taxon>
        <taxon>Eleutherodactylus</taxon>
    </lineage>
</organism>
<proteinExistence type="predicted"/>
<comment type="caution">
    <text evidence="2">The sequence shown here is derived from an EMBL/GenBank/DDBJ whole genome shotgun (WGS) entry which is preliminary data.</text>
</comment>